<organism evidence="1 2">
    <name type="scientific">Acinetobacter baumannii</name>
    <dbReference type="NCBI Taxonomy" id="470"/>
    <lineage>
        <taxon>Bacteria</taxon>
        <taxon>Pseudomonadati</taxon>
        <taxon>Pseudomonadota</taxon>
        <taxon>Gammaproteobacteria</taxon>
        <taxon>Moraxellales</taxon>
        <taxon>Moraxellaceae</taxon>
        <taxon>Acinetobacter</taxon>
        <taxon>Acinetobacter calcoaceticus/baumannii complex</taxon>
    </lineage>
</organism>
<reference evidence="1 2" key="1">
    <citation type="submission" date="2017-05" db="EMBL/GenBank/DDBJ databases">
        <authorList>
            <person name="Song R."/>
            <person name="Chenine A.L."/>
            <person name="Ruprecht R.M."/>
        </authorList>
    </citation>
    <scope>NUCLEOTIDE SEQUENCE [LARGE SCALE GENOMIC DNA]</scope>
    <source>
        <strain evidence="1 2">PR350</strain>
    </source>
</reference>
<dbReference type="AlphaFoldDB" id="A0A2C9X1P1"/>
<name>A0A2C9X1P1_ACIBA</name>
<comment type="caution">
    <text evidence="1">The sequence shown here is derived from an EMBL/GenBank/DDBJ whole genome shotgun (WGS) entry which is preliminary data.</text>
</comment>
<dbReference type="Proteomes" id="UP000194699">
    <property type="component" value="Unassembled WGS sequence"/>
</dbReference>
<accession>A0A2C9X1P1</accession>
<protein>
    <submittedName>
        <fullName evidence="1">Uncharacterized protein</fullName>
    </submittedName>
</protein>
<evidence type="ECO:0000313" key="1">
    <source>
        <dbReference type="EMBL" id="OTM81800.1"/>
    </source>
</evidence>
<proteinExistence type="predicted"/>
<evidence type="ECO:0000313" key="2">
    <source>
        <dbReference type="Proteomes" id="UP000194699"/>
    </source>
</evidence>
<dbReference type="EMBL" id="NGEL01000165">
    <property type="protein sequence ID" value="OTM81800.1"/>
    <property type="molecule type" value="Genomic_DNA"/>
</dbReference>
<dbReference type="RefSeq" id="WP_086249891.1">
    <property type="nucleotide sequence ID" value="NZ_NGEL01000165.1"/>
</dbReference>
<sequence>MDKKALQEQFEAIAIQNCWNINKYPAGWDGHGDDEYADDFVSGAWWGFQHQQAKVEELQTLYTQQGINMLKLQKRVDALEKTEFKLAQVKAILQNNPKLLESILVKKIEQALKGEG</sequence>
<gene>
    <name evidence="1" type="ORF">B9X95_16220</name>
</gene>